<dbReference type="RefSeq" id="WP_377575827.1">
    <property type="nucleotide sequence ID" value="NZ_JBHTKA010000001.1"/>
</dbReference>
<gene>
    <name evidence="1" type="ORF">ACFQ21_05250</name>
</gene>
<sequence>MKYIKLIIPLIFIACSSTSKIYNNKAGRVHTFIRKGYFSGITYLVIDKHDSINEGLKLHFDCECDNWKQGLSKEFKSYYWKAVTDTIQVCKFYDYELSGSLTKPMQFLPITREESLLLEKAISLSAESCCNNANKPVGKIIGFVRTDIKVKN</sequence>
<dbReference type="EMBL" id="JBHTKA010000001">
    <property type="protein sequence ID" value="MFD0998700.1"/>
    <property type="molecule type" value="Genomic_DNA"/>
</dbReference>
<name>A0ABW3JZT8_9BACT</name>
<evidence type="ECO:0000313" key="1">
    <source>
        <dbReference type="EMBL" id="MFD0998700.1"/>
    </source>
</evidence>
<evidence type="ECO:0008006" key="3">
    <source>
        <dbReference type="Google" id="ProtNLM"/>
    </source>
</evidence>
<accession>A0ABW3JZT8</accession>
<evidence type="ECO:0000313" key="2">
    <source>
        <dbReference type="Proteomes" id="UP001597112"/>
    </source>
</evidence>
<dbReference type="Proteomes" id="UP001597112">
    <property type="component" value="Unassembled WGS sequence"/>
</dbReference>
<keyword evidence="2" id="KW-1185">Reference proteome</keyword>
<organism evidence="1 2">
    <name type="scientific">Ohtaekwangia kribbensis</name>
    <dbReference type="NCBI Taxonomy" id="688913"/>
    <lineage>
        <taxon>Bacteria</taxon>
        <taxon>Pseudomonadati</taxon>
        <taxon>Bacteroidota</taxon>
        <taxon>Cytophagia</taxon>
        <taxon>Cytophagales</taxon>
        <taxon>Fulvivirgaceae</taxon>
        <taxon>Ohtaekwangia</taxon>
    </lineage>
</organism>
<proteinExistence type="predicted"/>
<comment type="caution">
    <text evidence="1">The sequence shown here is derived from an EMBL/GenBank/DDBJ whole genome shotgun (WGS) entry which is preliminary data.</text>
</comment>
<reference evidence="2" key="1">
    <citation type="journal article" date="2019" name="Int. J. Syst. Evol. Microbiol.">
        <title>The Global Catalogue of Microorganisms (GCM) 10K type strain sequencing project: providing services to taxonomists for standard genome sequencing and annotation.</title>
        <authorList>
            <consortium name="The Broad Institute Genomics Platform"/>
            <consortium name="The Broad Institute Genome Sequencing Center for Infectious Disease"/>
            <person name="Wu L."/>
            <person name="Ma J."/>
        </authorList>
    </citation>
    <scope>NUCLEOTIDE SEQUENCE [LARGE SCALE GENOMIC DNA]</scope>
    <source>
        <strain evidence="2">CCUG 58938</strain>
    </source>
</reference>
<protein>
    <recommendedName>
        <fullName evidence="3">Lipoprotein</fullName>
    </recommendedName>
</protein>